<evidence type="ECO:0000313" key="1">
    <source>
        <dbReference type="EMBL" id="EAT91913.1"/>
    </source>
</evidence>
<reference evidence="2" key="1">
    <citation type="journal article" date="2007" name="Plant Cell">
        <title>Dothideomycete-plant interactions illuminated by genome sequencing and EST analysis of the wheat pathogen Stagonospora nodorum.</title>
        <authorList>
            <person name="Hane J.K."/>
            <person name="Lowe R.G."/>
            <person name="Solomon P.S."/>
            <person name="Tan K.C."/>
            <person name="Schoch C.L."/>
            <person name="Spatafora J.W."/>
            <person name="Crous P.W."/>
            <person name="Kodira C."/>
            <person name="Birren B.W."/>
            <person name="Galagan J.E."/>
            <person name="Torriani S.F."/>
            <person name="McDonald B.A."/>
            <person name="Oliver R.P."/>
        </authorList>
    </citation>
    <scope>NUCLEOTIDE SEQUENCE [LARGE SCALE GENOMIC DNA]</scope>
    <source>
        <strain evidence="2">SN15 / ATCC MYA-4574 / FGSC 10173</strain>
    </source>
</reference>
<dbReference type="Proteomes" id="UP000001055">
    <property type="component" value="Unassembled WGS sequence"/>
</dbReference>
<gene>
    <name evidence="1" type="ORF">SNOG_00418</name>
</gene>
<dbReference type="GeneID" id="5968060"/>
<sequence>MAIALDVGSESASTQARAARVSTATEDNCATHGDEQRALLTQDAGASALGDLPLTTPKKISHKLRAWRKLVEAVHPSRCKVRRARESDAIMREMMESPVGDNKEWENGYSTEGMLREEEEYCSATDTTLSLEDELEYVQPQEADEEITALLSIPTFLVTQKKDEARITIADEVGVFRSGAMWNGESRYGKKEKEVVRMTARDEIGLFGAGAMWNGKSRRGKKEGWPPT</sequence>
<dbReference type="EMBL" id="CH445325">
    <property type="protein sequence ID" value="EAT91913.1"/>
    <property type="molecule type" value="Genomic_DNA"/>
</dbReference>
<dbReference type="AlphaFoldDB" id="Q0V6E6"/>
<organism evidence="1 2">
    <name type="scientific">Phaeosphaeria nodorum (strain SN15 / ATCC MYA-4574 / FGSC 10173)</name>
    <name type="common">Glume blotch fungus</name>
    <name type="synonym">Parastagonospora nodorum</name>
    <dbReference type="NCBI Taxonomy" id="321614"/>
    <lineage>
        <taxon>Eukaryota</taxon>
        <taxon>Fungi</taxon>
        <taxon>Dikarya</taxon>
        <taxon>Ascomycota</taxon>
        <taxon>Pezizomycotina</taxon>
        <taxon>Dothideomycetes</taxon>
        <taxon>Pleosporomycetidae</taxon>
        <taxon>Pleosporales</taxon>
        <taxon>Pleosporineae</taxon>
        <taxon>Phaeosphaeriaceae</taxon>
        <taxon>Parastagonospora</taxon>
    </lineage>
</organism>
<name>Q0V6E6_PHANO</name>
<proteinExistence type="predicted"/>
<dbReference type="VEuPathDB" id="FungiDB:JI435_426100"/>
<protein>
    <submittedName>
        <fullName evidence="1">Uncharacterized protein</fullName>
    </submittedName>
</protein>
<dbReference type="RefSeq" id="XP_001791104.1">
    <property type="nucleotide sequence ID" value="XM_001791052.1"/>
</dbReference>
<dbReference type="KEGG" id="pno:SNOG_00418"/>
<evidence type="ECO:0000313" key="2">
    <source>
        <dbReference type="Proteomes" id="UP000001055"/>
    </source>
</evidence>
<dbReference type="InParanoid" id="Q0V6E6"/>
<accession>Q0V6E6</accession>